<name>A0A6G5AGQ6_RHIMP</name>
<organism evidence="2">
    <name type="scientific">Rhipicephalus microplus</name>
    <name type="common">Cattle tick</name>
    <name type="synonym">Boophilus microplus</name>
    <dbReference type="NCBI Taxonomy" id="6941"/>
    <lineage>
        <taxon>Eukaryota</taxon>
        <taxon>Metazoa</taxon>
        <taxon>Ecdysozoa</taxon>
        <taxon>Arthropoda</taxon>
        <taxon>Chelicerata</taxon>
        <taxon>Arachnida</taxon>
        <taxon>Acari</taxon>
        <taxon>Parasitiformes</taxon>
        <taxon>Ixodida</taxon>
        <taxon>Ixodoidea</taxon>
        <taxon>Ixodidae</taxon>
        <taxon>Rhipicephalinae</taxon>
        <taxon>Rhipicephalus</taxon>
        <taxon>Boophilus</taxon>
    </lineage>
</organism>
<keyword evidence="1" id="KW-0472">Membrane</keyword>
<dbReference type="EMBL" id="GIKN01007726">
    <property type="protein sequence ID" value="NIE49999.1"/>
    <property type="molecule type" value="Transcribed_RNA"/>
</dbReference>
<feature type="transmembrane region" description="Helical" evidence="1">
    <location>
        <begin position="38"/>
        <end position="60"/>
    </location>
</feature>
<proteinExistence type="predicted"/>
<feature type="transmembrane region" description="Helical" evidence="1">
    <location>
        <begin position="72"/>
        <end position="91"/>
    </location>
</feature>
<protein>
    <submittedName>
        <fullName evidence="2">Uncharacterized protein</fullName>
    </submittedName>
</protein>
<keyword evidence="1" id="KW-0812">Transmembrane</keyword>
<dbReference type="AlphaFoldDB" id="A0A6G5AGQ6"/>
<accession>A0A6G5AGQ6</accession>
<evidence type="ECO:0000313" key="2">
    <source>
        <dbReference type="EMBL" id="NIE49999.1"/>
    </source>
</evidence>
<reference evidence="2" key="1">
    <citation type="submission" date="2020-03" db="EMBL/GenBank/DDBJ databases">
        <title>A transcriptome and proteome of the tick Rhipicephalus microplus shaped by the genetic composition of its hosts and developmental stage.</title>
        <authorList>
            <person name="Garcia G.R."/>
            <person name="Ribeiro J.M.C."/>
            <person name="Maruyama S.R."/>
            <person name="Gardinasse L.G."/>
            <person name="Nelson K."/>
            <person name="Ferreira B.R."/>
            <person name="Andrade T.G."/>
            <person name="Santos I.K.F.M."/>
        </authorList>
    </citation>
    <scope>NUCLEOTIDE SEQUENCE</scope>
    <source>
        <strain evidence="2">NSGR</strain>
        <tissue evidence="2">Salivary glands</tissue>
    </source>
</reference>
<evidence type="ECO:0000256" key="1">
    <source>
        <dbReference type="SAM" id="Phobius"/>
    </source>
</evidence>
<keyword evidence="1" id="KW-1133">Transmembrane helix</keyword>
<sequence length="196" mass="22327">MHLQYCISSRPEIICKFSNLNFLKSIVPDAAPQKSTHFITALDICGMLAHFFLSLFTRIVSHFDTERIVGESALLTSFISTLFFLGLRIFFQRHTLVMVLLFPLFALPLPHFHCAGVLERQRHFASPCTHLFNKILHVSSIKNFKIILSFKKMPLLSCVTDVCHSLVHICFLNKHFESIARLSFACTIVLSANCAR</sequence>
<feature type="transmembrane region" description="Helical" evidence="1">
    <location>
        <begin position="97"/>
        <end position="118"/>
    </location>
</feature>